<dbReference type="Proteomes" id="UP001328107">
    <property type="component" value="Unassembled WGS sequence"/>
</dbReference>
<keyword evidence="2" id="KW-1185">Reference proteome</keyword>
<gene>
    <name evidence="1" type="ORF">PMAYCL1PPCAC_08389</name>
</gene>
<dbReference type="EMBL" id="BTRK01000002">
    <property type="protein sequence ID" value="GMR38194.1"/>
    <property type="molecule type" value="Genomic_DNA"/>
</dbReference>
<proteinExistence type="predicted"/>
<evidence type="ECO:0000313" key="2">
    <source>
        <dbReference type="Proteomes" id="UP001328107"/>
    </source>
</evidence>
<feature type="non-terminal residue" evidence="1">
    <location>
        <position position="1"/>
    </location>
</feature>
<protein>
    <submittedName>
        <fullName evidence="1">Uncharacterized protein</fullName>
    </submittedName>
</protein>
<reference evidence="2" key="1">
    <citation type="submission" date="2022-10" db="EMBL/GenBank/DDBJ databases">
        <title>Genome assembly of Pristionchus species.</title>
        <authorList>
            <person name="Yoshida K."/>
            <person name="Sommer R.J."/>
        </authorList>
    </citation>
    <scope>NUCLEOTIDE SEQUENCE [LARGE SCALE GENOMIC DNA]</scope>
    <source>
        <strain evidence="2">RS5460</strain>
    </source>
</reference>
<accession>A0AAN5CD31</accession>
<dbReference type="AlphaFoldDB" id="A0AAN5CD31"/>
<name>A0AAN5CD31_9BILA</name>
<evidence type="ECO:0000313" key="1">
    <source>
        <dbReference type="EMBL" id="GMR38194.1"/>
    </source>
</evidence>
<organism evidence="1 2">
    <name type="scientific">Pristionchus mayeri</name>
    <dbReference type="NCBI Taxonomy" id="1317129"/>
    <lineage>
        <taxon>Eukaryota</taxon>
        <taxon>Metazoa</taxon>
        <taxon>Ecdysozoa</taxon>
        <taxon>Nematoda</taxon>
        <taxon>Chromadorea</taxon>
        <taxon>Rhabditida</taxon>
        <taxon>Rhabditina</taxon>
        <taxon>Diplogasteromorpha</taxon>
        <taxon>Diplogasteroidea</taxon>
        <taxon>Neodiplogasteridae</taxon>
        <taxon>Pristionchus</taxon>
    </lineage>
</organism>
<feature type="non-terminal residue" evidence="1">
    <location>
        <position position="87"/>
    </location>
</feature>
<comment type="caution">
    <text evidence="1">The sequence shown here is derived from an EMBL/GenBank/DDBJ whole genome shotgun (WGS) entry which is preliminary data.</text>
</comment>
<sequence>PSTNSRLHFSRPIVAQLSDRTIRVQMLRLIKRGFRHFRAFDRRAVAGGCLCVYFVEVLQTDCSSNFLIYEHLCNITLLPSQLKYVKK</sequence>